<accession>A0A2P1PVD6</accession>
<evidence type="ECO:0000256" key="1">
    <source>
        <dbReference type="SAM" id="SignalP"/>
    </source>
</evidence>
<keyword evidence="5" id="KW-1185">Reference proteome</keyword>
<evidence type="ECO:0000259" key="3">
    <source>
        <dbReference type="Pfam" id="PF16640"/>
    </source>
</evidence>
<dbReference type="InterPro" id="IPR001434">
    <property type="entry name" value="OmcB-like_DUF11"/>
</dbReference>
<dbReference type="RefSeq" id="WP_106892730.1">
    <property type="nucleotide sequence ID" value="NZ_CP027860.1"/>
</dbReference>
<evidence type="ECO:0008006" key="6">
    <source>
        <dbReference type="Google" id="ProtNLM"/>
    </source>
</evidence>
<dbReference type="KEGG" id="xba:C7S18_17210"/>
<protein>
    <recommendedName>
        <fullName evidence="6">DUF11 domain-containing protein</fullName>
    </recommendedName>
</protein>
<dbReference type="NCBIfam" id="TIGR01451">
    <property type="entry name" value="B_ant_repeat"/>
    <property type="match status" value="1"/>
</dbReference>
<dbReference type="EMBL" id="CP027860">
    <property type="protein sequence ID" value="AVP98811.1"/>
    <property type="molecule type" value="Genomic_DNA"/>
</dbReference>
<evidence type="ECO:0000313" key="5">
    <source>
        <dbReference type="Proteomes" id="UP000241074"/>
    </source>
</evidence>
<evidence type="ECO:0000259" key="2">
    <source>
        <dbReference type="Pfam" id="PF01345"/>
    </source>
</evidence>
<gene>
    <name evidence="4" type="ORF">C7S18_17210</name>
</gene>
<name>A0A2P1PVD6_9GAMM</name>
<feature type="chain" id="PRO_5015137988" description="DUF11 domain-containing protein" evidence="1">
    <location>
        <begin position="21"/>
        <end position="848"/>
    </location>
</feature>
<dbReference type="InterPro" id="IPR032109">
    <property type="entry name" value="Big_3_5"/>
</dbReference>
<keyword evidence="1" id="KW-0732">Signal</keyword>
<dbReference type="Gene3D" id="2.60.40.10">
    <property type="entry name" value="Immunoglobulins"/>
    <property type="match status" value="2"/>
</dbReference>
<dbReference type="InterPro" id="IPR047589">
    <property type="entry name" value="DUF11_rpt"/>
</dbReference>
<feature type="domain" description="Bacterial Ig-like" evidence="3">
    <location>
        <begin position="538"/>
        <end position="616"/>
    </location>
</feature>
<feature type="domain" description="DUF11" evidence="2">
    <location>
        <begin position="692"/>
        <end position="814"/>
    </location>
</feature>
<feature type="signal peptide" evidence="1">
    <location>
        <begin position="1"/>
        <end position="20"/>
    </location>
</feature>
<dbReference type="InterPro" id="IPR013431">
    <property type="entry name" value="Delta_60_rpt"/>
</dbReference>
<dbReference type="Gene3D" id="2.80.10.50">
    <property type="match status" value="2"/>
</dbReference>
<dbReference type="OrthoDB" id="5948250at2"/>
<organism evidence="4 5">
    <name type="scientific">Ahniella affigens</name>
    <dbReference type="NCBI Taxonomy" id="2021234"/>
    <lineage>
        <taxon>Bacteria</taxon>
        <taxon>Pseudomonadati</taxon>
        <taxon>Pseudomonadota</taxon>
        <taxon>Gammaproteobacteria</taxon>
        <taxon>Lysobacterales</taxon>
        <taxon>Rhodanobacteraceae</taxon>
        <taxon>Ahniella</taxon>
    </lineage>
</organism>
<dbReference type="NCBIfam" id="TIGR02608">
    <property type="entry name" value="delta_60_rpt"/>
    <property type="match status" value="5"/>
</dbReference>
<dbReference type="InterPro" id="IPR013783">
    <property type="entry name" value="Ig-like_fold"/>
</dbReference>
<dbReference type="Pfam" id="PF17164">
    <property type="entry name" value="DUF5122"/>
    <property type="match status" value="4"/>
</dbReference>
<dbReference type="Proteomes" id="UP000241074">
    <property type="component" value="Chromosome"/>
</dbReference>
<dbReference type="AlphaFoldDB" id="A0A2P1PVD6"/>
<reference evidence="4 5" key="2">
    <citation type="submission" date="2018-03" db="EMBL/GenBank/DDBJ databases">
        <authorList>
            <person name="Keele B.F."/>
        </authorList>
    </citation>
    <scope>NUCLEOTIDE SEQUENCE [LARGE SCALE GENOMIC DNA]</scope>
    <source>
        <strain evidence="4 5">D13</strain>
    </source>
</reference>
<reference evidence="4 5" key="1">
    <citation type="submission" date="2018-03" db="EMBL/GenBank/DDBJ databases">
        <title>Ahniella affigens gen. nov., sp. nov., a gammaproteobacterium isolated from sandy soil near a stream.</title>
        <authorList>
            <person name="Ko Y."/>
            <person name="Kim J.-H."/>
        </authorList>
    </citation>
    <scope>NUCLEOTIDE SEQUENCE [LARGE SCALE GENOMIC DNA]</scope>
    <source>
        <strain evidence="4 5">D13</strain>
    </source>
</reference>
<evidence type="ECO:0000313" key="4">
    <source>
        <dbReference type="EMBL" id="AVP98811.1"/>
    </source>
</evidence>
<sequence>MRLARFSCFSLMLWPALLWAAPGDLDCSFGSEGKVIADLGSAEAAYSVARQSTGRFITVGGSGGALRLSGWTPGGSLDRRFAGAGSSLISIPGLDVVADVTVDSQDRILVGGRITVGDADGFVARFLADGTLDTSFGGGQGYVNVELSDTTDGTASDTVTAIRVDTTDRPVLAGYVRIANNDNAAVARLTTAGALDSAFGGGDGRVDFSVLGGSTEDIRAMVLDHVGRIAVTGATASNIQSNRNTLVARLTAAGVLDATFDGDGIKSLDLSETGADDFGQDLTVGANDEMFVLGYALNDVGLARIRVDGSLNTAMASDGILRTSFLGGQNVIEQVLMQNDGKLLVTGWPVSQPGTFVFAAMRLSNTGVLDTTWGGTGVVTTNVQNLNRAYTAWLLPDQRLLLAGGLLNDTQFGMARYLNDGQSNQNTTVTQITTASPNPVLIGGVVTVAATVSTTAGSGTPGGNLIISDGQNQCTATLAPAGGQTANGSCDLTMSTVGVRTITAQFDGALGTCRSAASTSVTVQRLPTSVTISSHGSNPSLRGDSIVVQYTVAAGPGQTPTGQVTVTDGVDSCTGTVAEGQCTVTLNTAGNRLLRATYAGDATFGNSQSANVSHVVQVRVIASAGPNGSISPNGVVGVNLNQARSFQVLPELGFRVDTVTGCGGTLNGLTYTTAPAVADCSVQALFRVPMADLEIAKTDGQTTVVPNTSTVYRIVVGNAGPDAVTGARVHDLLPNSLQSAVWTCRADLSTANCPTPNAGTGNLDVLVDLEPGQNVRFDLLATSVADLDTVIENIATITVPVGFDPLSTANDQAADQNLVVNDGLHVDGFEGAPELRVPAAKAALEHGD</sequence>
<proteinExistence type="predicted"/>
<dbReference type="Pfam" id="PF01345">
    <property type="entry name" value="DUF11"/>
    <property type="match status" value="1"/>
</dbReference>
<dbReference type="Pfam" id="PF16640">
    <property type="entry name" value="Big_3_5"/>
    <property type="match status" value="1"/>
</dbReference>